<dbReference type="InterPro" id="IPR007110">
    <property type="entry name" value="Ig-like_dom"/>
</dbReference>
<comment type="subcellular location">
    <subcellularLocation>
        <location evidence="1">Cell membrane</location>
    </subcellularLocation>
</comment>
<feature type="domain" description="Ig-like" evidence="8">
    <location>
        <begin position="42"/>
        <end position="130"/>
    </location>
</feature>
<evidence type="ECO:0000256" key="5">
    <source>
        <dbReference type="ARBA" id="ARBA00023136"/>
    </source>
</evidence>
<dbReference type="SMART" id="SM00406">
    <property type="entry name" value="IGv"/>
    <property type="match status" value="1"/>
</dbReference>
<dbReference type="Ensembl" id="ENSCPGT00000031034.1">
    <property type="protein sequence ID" value="ENSCPGP00000028441.1"/>
    <property type="gene ID" value="ENSCPGG00000019549.1"/>
</dbReference>
<evidence type="ECO:0000256" key="3">
    <source>
        <dbReference type="ARBA" id="ARBA00022729"/>
    </source>
</evidence>
<dbReference type="PANTHER" id="PTHR19433:SF111">
    <property type="entry name" value="T CELL RECEPTOR ALPHA VARIABLE 4"/>
    <property type="match status" value="1"/>
</dbReference>
<dbReference type="SUPFAM" id="SSF48726">
    <property type="entry name" value="Immunoglobulin"/>
    <property type="match status" value="1"/>
</dbReference>
<keyword evidence="6" id="KW-1015">Disulfide bond</keyword>
<keyword evidence="7" id="KW-0325">Glycoprotein</keyword>
<dbReference type="InterPro" id="IPR013783">
    <property type="entry name" value="Ig-like_fold"/>
</dbReference>
<dbReference type="GO" id="GO:0009617">
    <property type="term" value="P:response to bacterium"/>
    <property type="evidence" value="ECO:0007669"/>
    <property type="project" value="TreeGrafter"/>
</dbReference>
<name>A0A8C3KTS4_9CHAR</name>
<accession>A0A8C3KTS4</accession>
<keyword evidence="4" id="KW-0391">Immunity</keyword>
<dbReference type="InterPro" id="IPR036179">
    <property type="entry name" value="Ig-like_dom_sf"/>
</dbReference>
<sequence length="167" mass="18321">MGWTARLRELWSWCKQTAGRPGQKLNCERVVFYSSAVAAGRAQVQQEPSAETTEGTAISINCSHPNKKNTDFIYWYRQFPGQSPSFLVSAHKDSKELPDPPGWLRVAADRRSSSLWLARPRRGDAAVYYCALGDTGRGAGAAAGQEPPRAGQWPGAPSCLHSYVSTH</sequence>
<organism evidence="9 10">
    <name type="scientific">Calidris pygmaea</name>
    <name type="common">Spoon-billed sandpiper</name>
    <dbReference type="NCBI Taxonomy" id="425635"/>
    <lineage>
        <taxon>Eukaryota</taxon>
        <taxon>Metazoa</taxon>
        <taxon>Chordata</taxon>
        <taxon>Craniata</taxon>
        <taxon>Vertebrata</taxon>
        <taxon>Euteleostomi</taxon>
        <taxon>Archelosauria</taxon>
        <taxon>Archosauria</taxon>
        <taxon>Dinosauria</taxon>
        <taxon>Saurischia</taxon>
        <taxon>Theropoda</taxon>
        <taxon>Coelurosauria</taxon>
        <taxon>Aves</taxon>
        <taxon>Neognathae</taxon>
        <taxon>Neoaves</taxon>
        <taxon>Charadriiformes</taxon>
        <taxon>Scolopacidae</taxon>
        <taxon>Calidris</taxon>
    </lineage>
</organism>
<evidence type="ECO:0000313" key="9">
    <source>
        <dbReference type="Ensembl" id="ENSCPGP00000028441.1"/>
    </source>
</evidence>
<dbReference type="InterPro" id="IPR013106">
    <property type="entry name" value="Ig_V-set"/>
</dbReference>
<evidence type="ECO:0000256" key="2">
    <source>
        <dbReference type="ARBA" id="ARBA00022475"/>
    </source>
</evidence>
<dbReference type="Proteomes" id="UP000694419">
    <property type="component" value="Unplaced"/>
</dbReference>
<dbReference type="PANTHER" id="PTHR19433">
    <property type="entry name" value="T-CELL RECEPTOR ALPHA CHAIN V REGION-RELATED"/>
    <property type="match status" value="1"/>
</dbReference>
<dbReference type="InterPro" id="IPR052051">
    <property type="entry name" value="TCR_complex_component"/>
</dbReference>
<reference evidence="9" key="2">
    <citation type="submission" date="2025-09" db="UniProtKB">
        <authorList>
            <consortium name="Ensembl"/>
        </authorList>
    </citation>
    <scope>IDENTIFICATION</scope>
</reference>
<keyword evidence="10" id="KW-1185">Reference proteome</keyword>
<evidence type="ECO:0000313" key="10">
    <source>
        <dbReference type="Proteomes" id="UP000694419"/>
    </source>
</evidence>
<evidence type="ECO:0000256" key="1">
    <source>
        <dbReference type="ARBA" id="ARBA00004236"/>
    </source>
</evidence>
<dbReference type="GO" id="GO:0005886">
    <property type="term" value="C:plasma membrane"/>
    <property type="evidence" value="ECO:0007669"/>
    <property type="project" value="UniProtKB-SubCell"/>
</dbReference>
<keyword evidence="3" id="KW-0732">Signal</keyword>
<evidence type="ECO:0000256" key="4">
    <source>
        <dbReference type="ARBA" id="ARBA00022859"/>
    </source>
</evidence>
<dbReference type="GO" id="GO:0002376">
    <property type="term" value="P:immune system process"/>
    <property type="evidence" value="ECO:0007669"/>
    <property type="project" value="UniProtKB-KW"/>
</dbReference>
<reference evidence="9" key="1">
    <citation type="submission" date="2025-08" db="UniProtKB">
        <authorList>
            <consortium name="Ensembl"/>
        </authorList>
    </citation>
    <scope>IDENTIFICATION</scope>
</reference>
<evidence type="ECO:0000256" key="7">
    <source>
        <dbReference type="ARBA" id="ARBA00023180"/>
    </source>
</evidence>
<dbReference type="PROSITE" id="PS50835">
    <property type="entry name" value="IG_LIKE"/>
    <property type="match status" value="1"/>
</dbReference>
<proteinExistence type="predicted"/>
<dbReference type="Pfam" id="PF07686">
    <property type="entry name" value="V-set"/>
    <property type="match status" value="1"/>
</dbReference>
<dbReference type="Gene3D" id="2.60.40.10">
    <property type="entry name" value="Immunoglobulins"/>
    <property type="match status" value="1"/>
</dbReference>
<keyword evidence="2" id="KW-1003">Cell membrane</keyword>
<evidence type="ECO:0000256" key="6">
    <source>
        <dbReference type="ARBA" id="ARBA00023157"/>
    </source>
</evidence>
<protein>
    <recommendedName>
        <fullName evidence="8">Ig-like domain-containing protein</fullName>
    </recommendedName>
</protein>
<keyword evidence="5" id="KW-0472">Membrane</keyword>
<dbReference type="AlphaFoldDB" id="A0A8C3KTS4"/>
<evidence type="ECO:0000259" key="8">
    <source>
        <dbReference type="PROSITE" id="PS50835"/>
    </source>
</evidence>